<reference evidence="1" key="1">
    <citation type="journal article" date="2015" name="Genome Announc.">
        <title>Draft Genome Sequence of Tolypothrix boutellei Strain VB521301.</title>
        <authorList>
            <person name="Chandrababunaidu M.M."/>
            <person name="Singh D."/>
            <person name="Sen D."/>
            <person name="Bhan S."/>
            <person name="Das S."/>
            <person name="Gupta A."/>
            <person name="Adhikary S.P."/>
            <person name="Tripathy S."/>
        </authorList>
    </citation>
    <scope>NUCLEOTIDE SEQUENCE</scope>
    <source>
        <strain evidence="1">VB521301</strain>
    </source>
</reference>
<proteinExistence type="predicted"/>
<dbReference type="Proteomes" id="UP000029738">
    <property type="component" value="Unassembled WGS sequence"/>
</dbReference>
<evidence type="ECO:0000313" key="1">
    <source>
        <dbReference type="EMBL" id="KAF3888983.1"/>
    </source>
</evidence>
<protein>
    <submittedName>
        <fullName evidence="1">Uncharacterized protein</fullName>
    </submittedName>
</protein>
<dbReference type="AlphaFoldDB" id="A0A8S9TC25"/>
<keyword evidence="2" id="KW-1185">Reference proteome</keyword>
<accession>A0A8S9TC25</accession>
<evidence type="ECO:0000313" key="2">
    <source>
        <dbReference type="Proteomes" id="UP000029738"/>
    </source>
</evidence>
<name>A0A8S9TC25_9CYAN</name>
<dbReference type="EMBL" id="JHEG04000001">
    <property type="protein sequence ID" value="KAF3888983.1"/>
    <property type="molecule type" value="Genomic_DNA"/>
</dbReference>
<gene>
    <name evidence="1" type="ORF">DA73_0400028495</name>
</gene>
<reference evidence="1" key="2">
    <citation type="submission" date="2019-11" db="EMBL/GenBank/DDBJ databases">
        <title>Improved Assembly of Tolypothrix boutellei genome.</title>
        <authorList>
            <person name="Sarangi A.N."/>
            <person name="Mukherjee M."/>
            <person name="Ghosh S."/>
            <person name="Singh D."/>
            <person name="Das A."/>
            <person name="Kant S."/>
            <person name="Prusty A."/>
            <person name="Tripathy S."/>
        </authorList>
    </citation>
    <scope>NUCLEOTIDE SEQUENCE</scope>
    <source>
        <strain evidence="1">VB521301</strain>
    </source>
</reference>
<organism evidence="1 2">
    <name type="scientific">Tolypothrix bouteillei VB521301</name>
    <dbReference type="NCBI Taxonomy" id="1479485"/>
    <lineage>
        <taxon>Bacteria</taxon>
        <taxon>Bacillati</taxon>
        <taxon>Cyanobacteriota</taxon>
        <taxon>Cyanophyceae</taxon>
        <taxon>Nostocales</taxon>
        <taxon>Tolypothrichaceae</taxon>
        <taxon>Tolypothrix</taxon>
    </lineage>
</organism>
<dbReference type="RefSeq" id="WP_167844768.1">
    <property type="nucleotide sequence ID" value="NZ_JHEG04000001.1"/>
</dbReference>
<comment type="caution">
    <text evidence="1">The sequence shown here is derived from an EMBL/GenBank/DDBJ whole genome shotgun (WGS) entry which is preliminary data.</text>
</comment>
<sequence length="53" mass="5698">MSGLGIPNAADDTRLGYTPVAYGRKLAISPSGSPFGFASPLRRETRLQGWSHH</sequence>